<keyword evidence="3" id="KW-1185">Reference proteome</keyword>
<dbReference type="Proteomes" id="UP000237640">
    <property type="component" value="Unassembled WGS sequence"/>
</dbReference>
<feature type="domain" description="Cyclic nucleotide-binding" evidence="1">
    <location>
        <begin position="19"/>
        <end position="120"/>
    </location>
</feature>
<sequence>MTALEQMDNRESLTNFILNVVKIPKRDAEEITASFHPIELKEKEFLLKENVVSDDYLYLESGLMRIFLYGLDGEEITIDFFTENNIVFEITSFFNRVPSEAYIQAITTCTGYRISYDELNAHFHNKPAFRDFGRAILVKEFIASQRRNYGMINRTAKERYQNLLTTKPQIIQYAPLKYIASYLGVTDSTLSRLRKKM</sequence>
<dbReference type="PROSITE" id="PS50042">
    <property type="entry name" value="CNMP_BINDING_3"/>
    <property type="match status" value="1"/>
</dbReference>
<protein>
    <submittedName>
        <fullName evidence="2">CRP-like cAMP-binding protein</fullName>
    </submittedName>
</protein>
<evidence type="ECO:0000259" key="1">
    <source>
        <dbReference type="PROSITE" id="PS50042"/>
    </source>
</evidence>
<evidence type="ECO:0000313" key="2">
    <source>
        <dbReference type="EMBL" id="PRX54789.1"/>
    </source>
</evidence>
<reference evidence="2 3" key="1">
    <citation type="submission" date="2018-03" db="EMBL/GenBank/DDBJ databases">
        <title>Genomic Encyclopedia of Archaeal and Bacterial Type Strains, Phase II (KMG-II): from individual species to whole genera.</title>
        <authorList>
            <person name="Goeker M."/>
        </authorList>
    </citation>
    <scope>NUCLEOTIDE SEQUENCE [LARGE SCALE GENOMIC DNA]</scope>
    <source>
        <strain evidence="2 3">DSM 25027</strain>
    </source>
</reference>
<dbReference type="Pfam" id="PF00027">
    <property type="entry name" value="cNMP_binding"/>
    <property type="match status" value="1"/>
</dbReference>
<dbReference type="EMBL" id="PVYX01000002">
    <property type="protein sequence ID" value="PRX54789.1"/>
    <property type="molecule type" value="Genomic_DNA"/>
</dbReference>
<dbReference type="SUPFAM" id="SSF51206">
    <property type="entry name" value="cAMP-binding domain-like"/>
    <property type="match status" value="1"/>
</dbReference>
<evidence type="ECO:0000313" key="3">
    <source>
        <dbReference type="Proteomes" id="UP000237640"/>
    </source>
</evidence>
<dbReference type="Gene3D" id="2.60.120.10">
    <property type="entry name" value="Jelly Rolls"/>
    <property type="match status" value="1"/>
</dbReference>
<dbReference type="AlphaFoldDB" id="A0A2T0MBB6"/>
<organism evidence="2 3">
    <name type="scientific">Flagellimonas meridianipacifica</name>
    <dbReference type="NCBI Taxonomy" id="1080225"/>
    <lineage>
        <taxon>Bacteria</taxon>
        <taxon>Pseudomonadati</taxon>
        <taxon>Bacteroidota</taxon>
        <taxon>Flavobacteriia</taxon>
        <taxon>Flavobacteriales</taxon>
        <taxon>Flavobacteriaceae</taxon>
        <taxon>Flagellimonas</taxon>
    </lineage>
</organism>
<dbReference type="InterPro" id="IPR018490">
    <property type="entry name" value="cNMP-bd_dom_sf"/>
</dbReference>
<proteinExistence type="predicted"/>
<accession>A0A2T0MBB6</accession>
<name>A0A2T0MBB6_9FLAO</name>
<gene>
    <name evidence="2" type="ORF">CLV81_3193</name>
</gene>
<dbReference type="InterPro" id="IPR000595">
    <property type="entry name" value="cNMP-bd_dom"/>
</dbReference>
<comment type="caution">
    <text evidence="2">The sequence shown here is derived from an EMBL/GenBank/DDBJ whole genome shotgun (WGS) entry which is preliminary data.</text>
</comment>
<dbReference type="InterPro" id="IPR014710">
    <property type="entry name" value="RmlC-like_jellyroll"/>
</dbReference>